<dbReference type="Gene3D" id="1.10.357.10">
    <property type="entry name" value="Tetracycline Repressor, domain 2"/>
    <property type="match status" value="1"/>
</dbReference>
<dbReference type="InParanoid" id="A0A3N0VLP2"/>
<dbReference type="Pfam" id="PF17754">
    <property type="entry name" value="TetR_C_14"/>
    <property type="match status" value="1"/>
</dbReference>
<dbReference type="GO" id="GO:0000976">
    <property type="term" value="F:transcription cis-regulatory region binding"/>
    <property type="evidence" value="ECO:0007669"/>
    <property type="project" value="TreeGrafter"/>
</dbReference>
<sequence length="215" mass="23494">MSKTEPTQPAPLRSRNKLRVRQEIAASAMSLAVERGLGSFTADDVATLAQVGRATFFRYFDSKESAVVVGFYENRLKELVATLGEAPAELGPVDALIWSFHRLGADFERQSKLIRLLATMLLTSPSLRAKALDYQASYEQAIATAIAGRYEALADGDLRPRWLAASTLAVSTTCVYHWSASEVPLSLPELVTAALQQLKAGFDTAPAAKPRRRPR</sequence>
<dbReference type="InterPro" id="IPR009057">
    <property type="entry name" value="Homeodomain-like_sf"/>
</dbReference>
<dbReference type="InterPro" id="IPR041347">
    <property type="entry name" value="MftR_C"/>
</dbReference>
<evidence type="ECO:0000256" key="4">
    <source>
        <dbReference type="PROSITE-ProRule" id="PRU00335"/>
    </source>
</evidence>
<proteinExistence type="predicted"/>
<dbReference type="InterPro" id="IPR023772">
    <property type="entry name" value="DNA-bd_HTH_TetR-type_CS"/>
</dbReference>
<protein>
    <submittedName>
        <fullName evidence="6">TetR family transcriptional regulator</fullName>
    </submittedName>
</protein>
<feature type="domain" description="HTH tetR-type" evidence="5">
    <location>
        <begin position="18"/>
        <end position="78"/>
    </location>
</feature>
<dbReference type="PANTHER" id="PTHR30055:SF238">
    <property type="entry name" value="MYCOFACTOCIN BIOSYNTHESIS TRANSCRIPTIONAL REGULATOR MFTR-RELATED"/>
    <property type="match status" value="1"/>
</dbReference>
<evidence type="ECO:0000256" key="1">
    <source>
        <dbReference type="ARBA" id="ARBA00023015"/>
    </source>
</evidence>
<keyword evidence="2 4" id="KW-0238">DNA-binding</keyword>
<dbReference type="Pfam" id="PF00440">
    <property type="entry name" value="TetR_N"/>
    <property type="match status" value="1"/>
</dbReference>
<evidence type="ECO:0000313" key="6">
    <source>
        <dbReference type="EMBL" id="ROH93669.1"/>
    </source>
</evidence>
<organism evidence="6 7">
    <name type="scientific">Stagnimonas aquatica</name>
    <dbReference type="NCBI Taxonomy" id="2689987"/>
    <lineage>
        <taxon>Bacteria</taxon>
        <taxon>Pseudomonadati</taxon>
        <taxon>Pseudomonadota</taxon>
        <taxon>Gammaproteobacteria</taxon>
        <taxon>Nevskiales</taxon>
        <taxon>Nevskiaceae</taxon>
        <taxon>Stagnimonas</taxon>
    </lineage>
</organism>
<dbReference type="InterPro" id="IPR001647">
    <property type="entry name" value="HTH_TetR"/>
</dbReference>
<evidence type="ECO:0000256" key="2">
    <source>
        <dbReference type="ARBA" id="ARBA00023125"/>
    </source>
</evidence>
<evidence type="ECO:0000259" key="5">
    <source>
        <dbReference type="PROSITE" id="PS50977"/>
    </source>
</evidence>
<dbReference type="AlphaFoldDB" id="A0A3N0VLP2"/>
<evidence type="ECO:0000313" key="7">
    <source>
        <dbReference type="Proteomes" id="UP000282106"/>
    </source>
</evidence>
<comment type="caution">
    <text evidence="6">The sequence shown here is derived from an EMBL/GenBank/DDBJ whole genome shotgun (WGS) entry which is preliminary data.</text>
</comment>
<dbReference type="PROSITE" id="PS50977">
    <property type="entry name" value="HTH_TETR_2"/>
    <property type="match status" value="1"/>
</dbReference>
<reference evidence="6 7" key="1">
    <citation type="submission" date="2018-10" db="EMBL/GenBank/DDBJ databases">
        <authorList>
            <person name="Chen W.-M."/>
        </authorList>
    </citation>
    <scope>NUCLEOTIDE SEQUENCE [LARGE SCALE GENOMIC DNA]</scope>
    <source>
        <strain evidence="6 7">THS-13</strain>
    </source>
</reference>
<dbReference type="PROSITE" id="PS01081">
    <property type="entry name" value="HTH_TETR_1"/>
    <property type="match status" value="1"/>
</dbReference>
<feature type="DNA-binding region" description="H-T-H motif" evidence="4">
    <location>
        <begin position="41"/>
        <end position="60"/>
    </location>
</feature>
<dbReference type="Gene3D" id="1.10.10.60">
    <property type="entry name" value="Homeodomain-like"/>
    <property type="match status" value="1"/>
</dbReference>
<dbReference type="GO" id="GO:0003700">
    <property type="term" value="F:DNA-binding transcription factor activity"/>
    <property type="evidence" value="ECO:0007669"/>
    <property type="project" value="TreeGrafter"/>
</dbReference>
<keyword evidence="7" id="KW-1185">Reference proteome</keyword>
<keyword evidence="1" id="KW-0805">Transcription regulation</keyword>
<dbReference type="PANTHER" id="PTHR30055">
    <property type="entry name" value="HTH-TYPE TRANSCRIPTIONAL REGULATOR RUTR"/>
    <property type="match status" value="1"/>
</dbReference>
<name>A0A3N0VLP2_9GAMM</name>
<dbReference type="EMBL" id="RJVO01000001">
    <property type="protein sequence ID" value="ROH93669.1"/>
    <property type="molecule type" value="Genomic_DNA"/>
</dbReference>
<evidence type="ECO:0000256" key="3">
    <source>
        <dbReference type="ARBA" id="ARBA00023163"/>
    </source>
</evidence>
<dbReference type="SUPFAM" id="SSF46689">
    <property type="entry name" value="Homeodomain-like"/>
    <property type="match status" value="1"/>
</dbReference>
<accession>A0A3N0VLP2</accession>
<dbReference type="Proteomes" id="UP000282106">
    <property type="component" value="Unassembled WGS sequence"/>
</dbReference>
<gene>
    <name evidence="6" type="ORF">ED208_03865</name>
</gene>
<keyword evidence="3" id="KW-0804">Transcription</keyword>
<dbReference type="InterPro" id="IPR050109">
    <property type="entry name" value="HTH-type_TetR-like_transc_reg"/>
</dbReference>
<dbReference type="RefSeq" id="WP_123210524.1">
    <property type="nucleotide sequence ID" value="NZ_RJVO01000001.1"/>
</dbReference>